<dbReference type="InterPro" id="IPR009057">
    <property type="entry name" value="Homeodomain-like_sf"/>
</dbReference>
<dbReference type="PROSITE" id="PS01081">
    <property type="entry name" value="HTH_TETR_1"/>
    <property type="match status" value="1"/>
</dbReference>
<dbReference type="RefSeq" id="WP_266350466.1">
    <property type="nucleotide sequence ID" value="NZ_JAPKNG010000006.1"/>
</dbReference>
<comment type="caution">
    <text evidence="6">The sequence shown here is derived from an EMBL/GenBank/DDBJ whole genome shotgun (WGS) entry which is preliminary data.</text>
</comment>
<dbReference type="PRINTS" id="PR00455">
    <property type="entry name" value="HTHTETR"/>
</dbReference>
<sequence>MARASREQAEKHREQIVEAASRLFRERGLDGVSVPDLMGAAGLTHGGFYGHFSSKDALAALACAAGFDQFTDRIDQSMARHSDDAEGARQEVLSNYLSAAHRDNPALGCMTAALSIDVARSGDDSAVRKAYTAGVRKTIDELARLSPVRDDDADAAQSDALATMALMVGTILMARATKGDPLSDAIIEAARQRLQVAPASAVPPDEA</sequence>
<keyword evidence="7" id="KW-1185">Reference proteome</keyword>
<evidence type="ECO:0000259" key="5">
    <source>
        <dbReference type="PROSITE" id="PS50977"/>
    </source>
</evidence>
<dbReference type="InterPro" id="IPR023772">
    <property type="entry name" value="DNA-bd_HTH_TetR-type_CS"/>
</dbReference>
<keyword evidence="3" id="KW-0804">Transcription</keyword>
<dbReference type="Pfam" id="PF00440">
    <property type="entry name" value="TetR_N"/>
    <property type="match status" value="1"/>
</dbReference>
<evidence type="ECO:0000256" key="4">
    <source>
        <dbReference type="PROSITE-ProRule" id="PRU00335"/>
    </source>
</evidence>
<feature type="domain" description="HTH tetR-type" evidence="5">
    <location>
        <begin position="10"/>
        <end position="70"/>
    </location>
</feature>
<dbReference type="PANTHER" id="PTHR47506">
    <property type="entry name" value="TRANSCRIPTIONAL REGULATORY PROTEIN"/>
    <property type="match status" value="1"/>
</dbReference>
<proteinExistence type="predicted"/>
<reference evidence="6 7" key="1">
    <citation type="submission" date="2023-07" db="EMBL/GenBank/DDBJ databases">
        <title>Genomic Encyclopedia of Type Strains, Phase IV (KMG-IV): sequencing the most valuable type-strain genomes for metagenomic binning, comparative biology and taxonomic classification.</title>
        <authorList>
            <person name="Goeker M."/>
        </authorList>
    </citation>
    <scope>NUCLEOTIDE SEQUENCE [LARGE SCALE GENOMIC DNA]</scope>
    <source>
        <strain evidence="6 7">B6-8</strain>
    </source>
</reference>
<keyword evidence="2 4" id="KW-0238">DNA-binding</keyword>
<protein>
    <submittedName>
        <fullName evidence="6">TetR/AcrR family transcriptional repressor of nem operon</fullName>
    </submittedName>
</protein>
<dbReference type="SUPFAM" id="SSF46689">
    <property type="entry name" value="Homeodomain-like"/>
    <property type="match status" value="1"/>
</dbReference>
<feature type="DNA-binding region" description="H-T-H motif" evidence="4">
    <location>
        <begin position="33"/>
        <end position="52"/>
    </location>
</feature>
<evidence type="ECO:0000313" key="6">
    <source>
        <dbReference type="EMBL" id="MDQ0439571.1"/>
    </source>
</evidence>
<dbReference type="SUPFAM" id="SSF48498">
    <property type="entry name" value="Tetracyclin repressor-like, C-terminal domain"/>
    <property type="match status" value="1"/>
</dbReference>
<dbReference type="InterPro" id="IPR001647">
    <property type="entry name" value="HTH_TetR"/>
</dbReference>
<dbReference type="PANTHER" id="PTHR47506:SF7">
    <property type="entry name" value="TRANSCRIPTIONAL REGULATORY PROTEIN"/>
    <property type="match status" value="1"/>
</dbReference>
<name>A0ABU0HDH6_9HYPH</name>
<evidence type="ECO:0000256" key="2">
    <source>
        <dbReference type="ARBA" id="ARBA00023125"/>
    </source>
</evidence>
<accession>A0ABU0HDH6</accession>
<evidence type="ECO:0000256" key="3">
    <source>
        <dbReference type="ARBA" id="ARBA00023163"/>
    </source>
</evidence>
<dbReference type="PROSITE" id="PS50977">
    <property type="entry name" value="HTH_TETR_2"/>
    <property type="match status" value="1"/>
</dbReference>
<keyword evidence="1" id="KW-0805">Transcription regulation</keyword>
<dbReference type="EMBL" id="JAUSVO010000006">
    <property type="protein sequence ID" value="MDQ0439571.1"/>
    <property type="molecule type" value="Genomic_DNA"/>
</dbReference>
<evidence type="ECO:0000313" key="7">
    <source>
        <dbReference type="Proteomes" id="UP001241603"/>
    </source>
</evidence>
<organism evidence="6 7">
    <name type="scientific">Kaistia dalseonensis</name>
    <dbReference type="NCBI Taxonomy" id="410840"/>
    <lineage>
        <taxon>Bacteria</taxon>
        <taxon>Pseudomonadati</taxon>
        <taxon>Pseudomonadota</taxon>
        <taxon>Alphaproteobacteria</taxon>
        <taxon>Hyphomicrobiales</taxon>
        <taxon>Kaistiaceae</taxon>
        <taxon>Kaistia</taxon>
    </lineage>
</organism>
<dbReference type="Proteomes" id="UP001241603">
    <property type="component" value="Unassembled WGS sequence"/>
</dbReference>
<evidence type="ECO:0000256" key="1">
    <source>
        <dbReference type="ARBA" id="ARBA00023015"/>
    </source>
</evidence>
<dbReference type="Gene3D" id="1.10.10.60">
    <property type="entry name" value="Homeodomain-like"/>
    <property type="match status" value="1"/>
</dbReference>
<dbReference type="InterPro" id="IPR036271">
    <property type="entry name" value="Tet_transcr_reg_TetR-rel_C_sf"/>
</dbReference>
<dbReference type="Gene3D" id="1.10.357.10">
    <property type="entry name" value="Tetracycline Repressor, domain 2"/>
    <property type="match status" value="1"/>
</dbReference>
<gene>
    <name evidence="6" type="ORF">QO014_003977</name>
</gene>